<feature type="signal peptide" evidence="11">
    <location>
        <begin position="1"/>
        <end position="21"/>
    </location>
</feature>
<dbReference type="STRING" id="1036808.A0A0C2ZHZ4"/>
<feature type="transmembrane region" description="Helical" evidence="10">
    <location>
        <begin position="97"/>
        <end position="119"/>
    </location>
</feature>
<evidence type="ECO:0008006" key="14">
    <source>
        <dbReference type="Google" id="ProtNLM"/>
    </source>
</evidence>
<keyword evidence="2" id="KW-0444">Lipid biosynthesis</keyword>
<feature type="chain" id="PRO_5002160372" description="Very-long-chain 3-oxoacyl-CoA synthase" evidence="11">
    <location>
        <begin position="22"/>
        <end position="155"/>
    </location>
</feature>
<keyword evidence="3" id="KW-0808">Transferase</keyword>
<dbReference type="GO" id="GO:0009922">
    <property type="term" value="F:fatty acid elongase activity"/>
    <property type="evidence" value="ECO:0007669"/>
    <property type="project" value="InterPro"/>
</dbReference>
<dbReference type="GO" id="GO:0006633">
    <property type="term" value="P:fatty acid biosynthetic process"/>
    <property type="evidence" value="ECO:0007669"/>
    <property type="project" value="UniProtKB-KW"/>
</dbReference>
<evidence type="ECO:0000256" key="1">
    <source>
        <dbReference type="ARBA" id="ARBA00004141"/>
    </source>
</evidence>
<comment type="subcellular location">
    <subcellularLocation>
        <location evidence="1">Membrane</location>
        <topology evidence="1">Multi-pass membrane protein</topology>
    </subcellularLocation>
</comment>
<evidence type="ECO:0000256" key="10">
    <source>
        <dbReference type="SAM" id="Phobius"/>
    </source>
</evidence>
<evidence type="ECO:0000256" key="5">
    <source>
        <dbReference type="ARBA" id="ARBA00022832"/>
    </source>
</evidence>
<evidence type="ECO:0000256" key="7">
    <source>
        <dbReference type="ARBA" id="ARBA00023098"/>
    </source>
</evidence>
<evidence type="ECO:0000313" key="12">
    <source>
        <dbReference type="EMBL" id="KIM61253.1"/>
    </source>
</evidence>
<keyword evidence="11" id="KW-0732">Signal</keyword>
<evidence type="ECO:0000256" key="3">
    <source>
        <dbReference type="ARBA" id="ARBA00022679"/>
    </source>
</evidence>
<sequence length="155" mass="18202">MVFRGLLVHHLLIRCVWRTQSHEVPSASNNYGLSSHSWRPQRLELYLKFNLYLECYELLDTIFLALLNKSIAVFHIYHHITNVLIAFVELDERVTLYWVAAFLNSFVHAITYYCCYLNFDGSKPWRTYSFYTSKFSFCALFSAVGNVSPDGVRNR</sequence>
<reference evidence="12 13" key="1">
    <citation type="submission" date="2014-04" db="EMBL/GenBank/DDBJ databases">
        <authorList>
            <consortium name="DOE Joint Genome Institute"/>
            <person name="Kuo A."/>
            <person name="Kohler A."/>
            <person name="Nagy L.G."/>
            <person name="Floudas D."/>
            <person name="Copeland A."/>
            <person name="Barry K.W."/>
            <person name="Cichocki N."/>
            <person name="Veneault-Fourrey C."/>
            <person name="LaButti K."/>
            <person name="Lindquist E.A."/>
            <person name="Lipzen A."/>
            <person name="Lundell T."/>
            <person name="Morin E."/>
            <person name="Murat C."/>
            <person name="Sun H."/>
            <person name="Tunlid A."/>
            <person name="Henrissat B."/>
            <person name="Grigoriev I.V."/>
            <person name="Hibbett D.S."/>
            <person name="Martin F."/>
            <person name="Nordberg H.P."/>
            <person name="Cantor M.N."/>
            <person name="Hua S.X."/>
        </authorList>
    </citation>
    <scope>NUCLEOTIDE SEQUENCE [LARGE SCALE GENOMIC DNA]</scope>
    <source>
        <strain evidence="12 13">Foug A</strain>
    </source>
</reference>
<dbReference type="GO" id="GO:0016020">
    <property type="term" value="C:membrane"/>
    <property type="evidence" value="ECO:0007669"/>
    <property type="project" value="UniProtKB-SubCell"/>
</dbReference>
<accession>A0A0C2ZHZ4</accession>
<evidence type="ECO:0000256" key="2">
    <source>
        <dbReference type="ARBA" id="ARBA00022516"/>
    </source>
</evidence>
<dbReference type="AlphaFoldDB" id="A0A0C2ZHZ4"/>
<dbReference type="InParanoid" id="A0A0C2ZHZ4"/>
<proteinExistence type="predicted"/>
<evidence type="ECO:0000256" key="6">
    <source>
        <dbReference type="ARBA" id="ARBA00022989"/>
    </source>
</evidence>
<organism evidence="12 13">
    <name type="scientific">Scleroderma citrinum Foug A</name>
    <dbReference type="NCBI Taxonomy" id="1036808"/>
    <lineage>
        <taxon>Eukaryota</taxon>
        <taxon>Fungi</taxon>
        <taxon>Dikarya</taxon>
        <taxon>Basidiomycota</taxon>
        <taxon>Agaricomycotina</taxon>
        <taxon>Agaricomycetes</taxon>
        <taxon>Agaricomycetidae</taxon>
        <taxon>Boletales</taxon>
        <taxon>Sclerodermatineae</taxon>
        <taxon>Sclerodermataceae</taxon>
        <taxon>Scleroderma</taxon>
    </lineage>
</organism>
<keyword evidence="4 10" id="KW-0812">Transmembrane</keyword>
<evidence type="ECO:0000256" key="4">
    <source>
        <dbReference type="ARBA" id="ARBA00022692"/>
    </source>
</evidence>
<gene>
    <name evidence="12" type="ORF">SCLCIDRAFT_912300</name>
</gene>
<evidence type="ECO:0000256" key="9">
    <source>
        <dbReference type="ARBA" id="ARBA00023160"/>
    </source>
</evidence>
<dbReference type="HOGENOM" id="CLU_1696537_0_0_1"/>
<evidence type="ECO:0000256" key="8">
    <source>
        <dbReference type="ARBA" id="ARBA00023136"/>
    </source>
</evidence>
<dbReference type="EMBL" id="KN822054">
    <property type="protein sequence ID" value="KIM61253.1"/>
    <property type="molecule type" value="Genomic_DNA"/>
</dbReference>
<dbReference type="InterPro" id="IPR002076">
    <property type="entry name" value="ELO_fam"/>
</dbReference>
<dbReference type="Pfam" id="PF01151">
    <property type="entry name" value="ELO"/>
    <property type="match status" value="1"/>
</dbReference>
<evidence type="ECO:0000256" key="11">
    <source>
        <dbReference type="SAM" id="SignalP"/>
    </source>
</evidence>
<dbReference type="Proteomes" id="UP000053989">
    <property type="component" value="Unassembled WGS sequence"/>
</dbReference>
<keyword evidence="8 10" id="KW-0472">Membrane</keyword>
<keyword evidence="5" id="KW-0276">Fatty acid metabolism</keyword>
<protein>
    <recommendedName>
        <fullName evidence="14">Very-long-chain 3-oxoacyl-CoA synthase</fullName>
    </recommendedName>
</protein>
<reference evidence="13" key="2">
    <citation type="submission" date="2015-01" db="EMBL/GenBank/DDBJ databases">
        <title>Evolutionary Origins and Diversification of the Mycorrhizal Mutualists.</title>
        <authorList>
            <consortium name="DOE Joint Genome Institute"/>
            <consortium name="Mycorrhizal Genomics Consortium"/>
            <person name="Kohler A."/>
            <person name="Kuo A."/>
            <person name="Nagy L.G."/>
            <person name="Floudas D."/>
            <person name="Copeland A."/>
            <person name="Barry K.W."/>
            <person name="Cichocki N."/>
            <person name="Veneault-Fourrey C."/>
            <person name="LaButti K."/>
            <person name="Lindquist E.A."/>
            <person name="Lipzen A."/>
            <person name="Lundell T."/>
            <person name="Morin E."/>
            <person name="Murat C."/>
            <person name="Riley R."/>
            <person name="Ohm R."/>
            <person name="Sun H."/>
            <person name="Tunlid A."/>
            <person name="Henrissat B."/>
            <person name="Grigoriev I.V."/>
            <person name="Hibbett D.S."/>
            <person name="Martin F."/>
        </authorList>
    </citation>
    <scope>NUCLEOTIDE SEQUENCE [LARGE SCALE GENOMIC DNA]</scope>
    <source>
        <strain evidence="13">Foug A</strain>
    </source>
</reference>
<keyword evidence="13" id="KW-1185">Reference proteome</keyword>
<dbReference type="OrthoDB" id="434092at2759"/>
<name>A0A0C2ZHZ4_9AGAM</name>
<keyword evidence="6 10" id="KW-1133">Transmembrane helix</keyword>
<evidence type="ECO:0000313" key="13">
    <source>
        <dbReference type="Proteomes" id="UP000053989"/>
    </source>
</evidence>
<keyword evidence="9" id="KW-0275">Fatty acid biosynthesis</keyword>
<keyword evidence="7" id="KW-0443">Lipid metabolism</keyword>